<dbReference type="EMBL" id="JPMI01000239">
    <property type="protein sequence ID" value="KFA89552.1"/>
    <property type="molecule type" value="Genomic_DNA"/>
</dbReference>
<reference evidence="1 2" key="1">
    <citation type="submission" date="2014-07" db="EMBL/GenBank/DDBJ databases">
        <title>Draft Genome Sequence of Gephyronic Acid Producer, Cystobacter violaceus Strain Cb vi76.</title>
        <authorList>
            <person name="Stevens D.C."/>
            <person name="Young J."/>
            <person name="Carmichael R."/>
            <person name="Tan J."/>
            <person name="Taylor R.E."/>
        </authorList>
    </citation>
    <scope>NUCLEOTIDE SEQUENCE [LARGE SCALE GENOMIC DNA]</scope>
    <source>
        <strain evidence="1 2">Cb vi76</strain>
    </source>
</reference>
<protein>
    <submittedName>
        <fullName evidence="1">Uncharacterized protein</fullName>
    </submittedName>
</protein>
<name>A0A084SM67_9BACT</name>
<dbReference type="AlphaFoldDB" id="A0A084SM67"/>
<evidence type="ECO:0000313" key="1">
    <source>
        <dbReference type="EMBL" id="KFA89552.1"/>
    </source>
</evidence>
<gene>
    <name evidence="1" type="ORF">Q664_34015</name>
</gene>
<dbReference type="RefSeq" id="WP_043404743.1">
    <property type="nucleotide sequence ID" value="NZ_JPMI01000239.1"/>
</dbReference>
<proteinExistence type="predicted"/>
<dbReference type="Proteomes" id="UP000028547">
    <property type="component" value="Unassembled WGS sequence"/>
</dbReference>
<organism evidence="1 2">
    <name type="scientific">Archangium violaceum Cb vi76</name>
    <dbReference type="NCBI Taxonomy" id="1406225"/>
    <lineage>
        <taxon>Bacteria</taxon>
        <taxon>Pseudomonadati</taxon>
        <taxon>Myxococcota</taxon>
        <taxon>Myxococcia</taxon>
        <taxon>Myxococcales</taxon>
        <taxon>Cystobacterineae</taxon>
        <taxon>Archangiaceae</taxon>
        <taxon>Archangium</taxon>
    </lineage>
</organism>
<evidence type="ECO:0000313" key="2">
    <source>
        <dbReference type="Proteomes" id="UP000028547"/>
    </source>
</evidence>
<comment type="caution">
    <text evidence="1">The sequence shown here is derived from an EMBL/GenBank/DDBJ whole genome shotgun (WGS) entry which is preliminary data.</text>
</comment>
<sequence length="258" mass="28116">MSRIPLWAILTPGEPARLESHVRDALMSDADERAPSFEVISGSGRYHAIVGTDLRDVGAELQFAEDLSLQFEEPVYSINRATDPWLVMSFRNGLGEVEDVGPEALAKSLGCPLPGADTTSERSARTPLLTVALLEGVTAEEARRTLEEDLGEPLPAGRYHFKDTPRGLVLSGGIGGMNFADIILSERLSHATVYAVTASPRLDIFFVTRMRGGEGIEQFARPPQDFPPYQIANEVKGENSPERILAALGIPVEWFQNG</sequence>
<accession>A0A084SM67</accession>